<dbReference type="EMBL" id="JAXCGZ010005245">
    <property type="protein sequence ID" value="KAK7081338.1"/>
    <property type="molecule type" value="Genomic_DNA"/>
</dbReference>
<feature type="non-terminal residue" evidence="2">
    <location>
        <position position="87"/>
    </location>
</feature>
<dbReference type="AlphaFoldDB" id="A0AAN9AB03"/>
<organism evidence="2 3">
    <name type="scientific">Halocaridina rubra</name>
    <name type="common">Hawaiian red shrimp</name>
    <dbReference type="NCBI Taxonomy" id="373956"/>
    <lineage>
        <taxon>Eukaryota</taxon>
        <taxon>Metazoa</taxon>
        <taxon>Ecdysozoa</taxon>
        <taxon>Arthropoda</taxon>
        <taxon>Crustacea</taxon>
        <taxon>Multicrustacea</taxon>
        <taxon>Malacostraca</taxon>
        <taxon>Eumalacostraca</taxon>
        <taxon>Eucarida</taxon>
        <taxon>Decapoda</taxon>
        <taxon>Pleocyemata</taxon>
        <taxon>Caridea</taxon>
        <taxon>Atyoidea</taxon>
        <taxon>Atyidae</taxon>
        <taxon>Halocaridina</taxon>
    </lineage>
</organism>
<feature type="compositionally biased region" description="Low complexity" evidence="1">
    <location>
        <begin position="13"/>
        <end position="26"/>
    </location>
</feature>
<protein>
    <submittedName>
        <fullName evidence="2">Uncharacterized protein</fullName>
    </submittedName>
</protein>
<proteinExistence type="predicted"/>
<reference evidence="2 3" key="1">
    <citation type="submission" date="2023-11" db="EMBL/GenBank/DDBJ databases">
        <title>Halocaridina rubra genome assembly.</title>
        <authorList>
            <person name="Smith C."/>
        </authorList>
    </citation>
    <scope>NUCLEOTIDE SEQUENCE [LARGE SCALE GENOMIC DNA]</scope>
    <source>
        <strain evidence="2">EP-1</strain>
        <tissue evidence="2">Whole</tissue>
    </source>
</reference>
<evidence type="ECO:0000313" key="3">
    <source>
        <dbReference type="Proteomes" id="UP001381693"/>
    </source>
</evidence>
<dbReference type="Proteomes" id="UP001381693">
    <property type="component" value="Unassembled WGS sequence"/>
</dbReference>
<feature type="non-terminal residue" evidence="2">
    <location>
        <position position="1"/>
    </location>
</feature>
<accession>A0AAN9AB03</accession>
<evidence type="ECO:0000313" key="2">
    <source>
        <dbReference type="EMBL" id="KAK7081338.1"/>
    </source>
</evidence>
<comment type="caution">
    <text evidence="2">The sequence shown here is derived from an EMBL/GenBank/DDBJ whole genome shotgun (WGS) entry which is preliminary data.</text>
</comment>
<sequence length="87" mass="9374">RPKPPPPPRKGSLESSQYSDIYSSPSEADDITISKLHVSDSPTPMEASSRPHRPPPPTRTPSNAGCKSGPPRPDPPKFGRDSVYANI</sequence>
<gene>
    <name evidence="2" type="ORF">SK128_024569</name>
</gene>
<evidence type="ECO:0000256" key="1">
    <source>
        <dbReference type="SAM" id="MobiDB-lite"/>
    </source>
</evidence>
<name>A0AAN9AB03_HALRR</name>
<feature type="region of interest" description="Disordered" evidence="1">
    <location>
        <begin position="1"/>
        <end position="87"/>
    </location>
</feature>
<keyword evidence="3" id="KW-1185">Reference proteome</keyword>